<dbReference type="Gene3D" id="3.30.565.10">
    <property type="entry name" value="Histidine kinase-like ATPase, C-terminal domain"/>
    <property type="match status" value="1"/>
</dbReference>
<dbReference type="RefSeq" id="XP_069225209.1">
    <property type="nucleotide sequence ID" value="XM_069377828.1"/>
</dbReference>
<protein>
    <recommendedName>
        <fullName evidence="2">histidine kinase</fullName>
        <ecNumber evidence="2">2.7.13.3</ecNumber>
    </recommendedName>
</protein>
<dbReference type="SUPFAM" id="SSF47384">
    <property type="entry name" value="Homodimeric domain of signal transducing histidine kinase"/>
    <property type="match status" value="1"/>
</dbReference>
<proteinExistence type="predicted"/>
<evidence type="ECO:0000256" key="5">
    <source>
        <dbReference type="SAM" id="MobiDB-lite"/>
    </source>
</evidence>
<feature type="region of interest" description="Disordered" evidence="5">
    <location>
        <begin position="1"/>
        <end position="33"/>
    </location>
</feature>
<evidence type="ECO:0000256" key="2">
    <source>
        <dbReference type="ARBA" id="ARBA00012438"/>
    </source>
</evidence>
<dbReference type="EMBL" id="JAAQHG020000067">
    <property type="protein sequence ID" value="KAL1582102.1"/>
    <property type="molecule type" value="Genomic_DNA"/>
</dbReference>
<sequence length="564" mass="64011">MNPKAEQSLHERAESELKGLLPGNERAWEHSPFEKPGTWPEALKAYTKAVASFAYPACVFWGEEMILLQNREWRKASGIHDQGQEQRGKLSADGFNALSASLHGGVPKRVNSRAFLRDHSGYEVGRYTTLISPLFDDTDPREHGADGSLVQMIPEPDLYGRGGNEKHPSRPDLWEMKMPEKNPETECDMSQLGRALNGVSFDEHPFFHRFAEMLPTGLAILDHKAQAVFVNQQFYQLTTHRGENQEFKSWPQSIHPDDYNRVMDIYHDAFFSQKQLRTEFRALGDQHPWRLLFLTPLGDDNLQHVSLREYGGFICSVVDITSEKSAELAERKAAKDARERKEQQERFIDMISHEIRNPLSALLHCSEDIEDAISDLSNVDIASIKESVETINVCIQHQRNIVDDVLSFSKLDASMLSLSPKACLPDRQIANSLKLFQPEFRRQEVEFGYRIDQSYLDLDVSWVLADMVRISQVLINLVSNAIKFTARAQGQKKVVVSVGASVQRPTSYPPNVVFFSPEDHAYRVDATNTRDWGTGAAAYIMVAVKDTGIGISDEGQQRLFERFR</sequence>
<keyword evidence="4" id="KW-0418">Kinase</keyword>
<keyword evidence="8" id="KW-1185">Reference proteome</keyword>
<keyword evidence="3" id="KW-0808">Transferase</keyword>
<feature type="region of interest" description="Disordered" evidence="5">
    <location>
        <begin position="153"/>
        <end position="176"/>
    </location>
</feature>
<dbReference type="InterPro" id="IPR036097">
    <property type="entry name" value="HisK_dim/P_sf"/>
</dbReference>
<evidence type="ECO:0000259" key="6">
    <source>
        <dbReference type="PROSITE" id="PS50109"/>
    </source>
</evidence>
<dbReference type="Proteomes" id="UP000803884">
    <property type="component" value="Unassembled WGS sequence"/>
</dbReference>
<dbReference type="GeneID" id="96010666"/>
<feature type="domain" description="Histidine kinase" evidence="6">
    <location>
        <begin position="350"/>
        <end position="564"/>
    </location>
</feature>
<dbReference type="GO" id="GO:0005886">
    <property type="term" value="C:plasma membrane"/>
    <property type="evidence" value="ECO:0007669"/>
    <property type="project" value="TreeGrafter"/>
</dbReference>
<dbReference type="CDD" id="cd00082">
    <property type="entry name" value="HisKA"/>
    <property type="match status" value="1"/>
</dbReference>
<dbReference type="PANTHER" id="PTHR43047:SF72">
    <property type="entry name" value="OSMOSENSING HISTIDINE PROTEIN KINASE SLN1"/>
    <property type="match status" value="1"/>
</dbReference>
<dbReference type="GO" id="GO:0009927">
    <property type="term" value="F:histidine phosphotransfer kinase activity"/>
    <property type="evidence" value="ECO:0007669"/>
    <property type="project" value="TreeGrafter"/>
</dbReference>
<dbReference type="EC" id="2.7.13.3" evidence="2"/>
<feature type="compositionally biased region" description="Basic and acidic residues" evidence="5">
    <location>
        <begin position="163"/>
        <end position="176"/>
    </location>
</feature>
<dbReference type="InterPro" id="IPR003661">
    <property type="entry name" value="HisK_dim/P_dom"/>
</dbReference>
<gene>
    <name evidence="7" type="ORF">WHR41_09224</name>
</gene>
<dbReference type="InterPro" id="IPR003594">
    <property type="entry name" value="HATPase_dom"/>
</dbReference>
<dbReference type="InterPro" id="IPR036890">
    <property type="entry name" value="HATPase_C_sf"/>
</dbReference>
<evidence type="ECO:0000313" key="8">
    <source>
        <dbReference type="Proteomes" id="UP000803884"/>
    </source>
</evidence>
<dbReference type="SMART" id="SM00388">
    <property type="entry name" value="HisKA"/>
    <property type="match status" value="1"/>
</dbReference>
<dbReference type="Pfam" id="PF02518">
    <property type="entry name" value="HATPase_c"/>
    <property type="match status" value="1"/>
</dbReference>
<dbReference type="Gene3D" id="1.10.287.130">
    <property type="match status" value="1"/>
</dbReference>
<organism evidence="7 8">
    <name type="scientific">Cladosporium halotolerans</name>
    <dbReference type="NCBI Taxonomy" id="1052096"/>
    <lineage>
        <taxon>Eukaryota</taxon>
        <taxon>Fungi</taxon>
        <taxon>Dikarya</taxon>
        <taxon>Ascomycota</taxon>
        <taxon>Pezizomycotina</taxon>
        <taxon>Dothideomycetes</taxon>
        <taxon>Dothideomycetidae</taxon>
        <taxon>Cladosporiales</taxon>
        <taxon>Cladosporiaceae</taxon>
        <taxon>Cladosporium</taxon>
    </lineage>
</organism>
<dbReference type="PROSITE" id="PS50109">
    <property type="entry name" value="HIS_KIN"/>
    <property type="match status" value="1"/>
</dbReference>
<dbReference type="SUPFAM" id="SSF55785">
    <property type="entry name" value="PYP-like sensor domain (PAS domain)"/>
    <property type="match status" value="1"/>
</dbReference>
<evidence type="ECO:0000256" key="1">
    <source>
        <dbReference type="ARBA" id="ARBA00000085"/>
    </source>
</evidence>
<accession>A0AB34KAH8</accession>
<evidence type="ECO:0000256" key="4">
    <source>
        <dbReference type="ARBA" id="ARBA00022777"/>
    </source>
</evidence>
<dbReference type="InterPro" id="IPR000014">
    <property type="entry name" value="PAS"/>
</dbReference>
<feature type="compositionally biased region" description="Basic and acidic residues" evidence="5">
    <location>
        <begin position="7"/>
        <end position="17"/>
    </location>
</feature>
<comment type="catalytic activity">
    <reaction evidence="1">
        <text>ATP + protein L-histidine = ADP + protein N-phospho-L-histidine.</text>
        <dbReference type="EC" id="2.7.13.3"/>
    </reaction>
</comment>
<dbReference type="InterPro" id="IPR035965">
    <property type="entry name" value="PAS-like_dom_sf"/>
</dbReference>
<dbReference type="InterPro" id="IPR005467">
    <property type="entry name" value="His_kinase_dom"/>
</dbReference>
<dbReference type="PANTHER" id="PTHR43047">
    <property type="entry name" value="TWO-COMPONENT HISTIDINE PROTEIN KINASE"/>
    <property type="match status" value="1"/>
</dbReference>
<comment type="caution">
    <text evidence="7">The sequence shown here is derived from an EMBL/GenBank/DDBJ whole genome shotgun (WGS) entry which is preliminary data.</text>
</comment>
<dbReference type="Gene3D" id="3.30.450.20">
    <property type="entry name" value="PAS domain"/>
    <property type="match status" value="1"/>
</dbReference>
<dbReference type="GO" id="GO:0000155">
    <property type="term" value="F:phosphorelay sensor kinase activity"/>
    <property type="evidence" value="ECO:0007669"/>
    <property type="project" value="InterPro"/>
</dbReference>
<evidence type="ECO:0000313" key="7">
    <source>
        <dbReference type="EMBL" id="KAL1582102.1"/>
    </source>
</evidence>
<dbReference type="SUPFAM" id="SSF55874">
    <property type="entry name" value="ATPase domain of HSP90 chaperone/DNA topoisomerase II/histidine kinase"/>
    <property type="match status" value="1"/>
</dbReference>
<dbReference type="CDD" id="cd00130">
    <property type="entry name" value="PAS"/>
    <property type="match status" value="1"/>
</dbReference>
<evidence type="ECO:0000256" key="3">
    <source>
        <dbReference type="ARBA" id="ARBA00022679"/>
    </source>
</evidence>
<dbReference type="AlphaFoldDB" id="A0AB34KAH8"/>
<dbReference type="Pfam" id="PF00512">
    <property type="entry name" value="HisKA"/>
    <property type="match status" value="1"/>
</dbReference>
<reference evidence="7 8" key="1">
    <citation type="journal article" date="2020" name="Microbiol. Resour. Announc.">
        <title>Draft Genome Sequence of a Cladosporium Species Isolated from the Mesophotic Ascidian Didemnum maculosum.</title>
        <authorList>
            <person name="Gioti A."/>
            <person name="Siaperas R."/>
            <person name="Nikolaivits E."/>
            <person name="Le Goff G."/>
            <person name="Ouazzani J."/>
            <person name="Kotoulas G."/>
            <person name="Topakas E."/>
        </authorList>
    </citation>
    <scope>NUCLEOTIDE SEQUENCE [LARGE SCALE GENOMIC DNA]</scope>
    <source>
        <strain evidence="7 8">TM138-S3</strain>
    </source>
</reference>
<name>A0AB34KAH8_9PEZI</name>